<name>A0A8S9PDH1_BRACR</name>
<accession>A0A8S9PDH1</accession>
<comment type="caution">
    <text evidence="1">The sequence shown here is derived from an EMBL/GenBank/DDBJ whole genome shotgun (WGS) entry which is preliminary data.</text>
</comment>
<reference evidence="1" key="1">
    <citation type="submission" date="2019-12" db="EMBL/GenBank/DDBJ databases">
        <title>Genome sequencing and annotation of Brassica cretica.</title>
        <authorList>
            <person name="Studholme D.J."/>
            <person name="Sarris P."/>
        </authorList>
    </citation>
    <scope>NUCLEOTIDE SEQUENCE</scope>
    <source>
        <strain evidence="1">PFS-109/04</strain>
        <tissue evidence="1">Leaf</tissue>
    </source>
</reference>
<organism evidence="1 2">
    <name type="scientific">Brassica cretica</name>
    <name type="common">Mustard</name>
    <dbReference type="NCBI Taxonomy" id="69181"/>
    <lineage>
        <taxon>Eukaryota</taxon>
        <taxon>Viridiplantae</taxon>
        <taxon>Streptophyta</taxon>
        <taxon>Embryophyta</taxon>
        <taxon>Tracheophyta</taxon>
        <taxon>Spermatophyta</taxon>
        <taxon>Magnoliopsida</taxon>
        <taxon>eudicotyledons</taxon>
        <taxon>Gunneridae</taxon>
        <taxon>Pentapetalae</taxon>
        <taxon>rosids</taxon>
        <taxon>malvids</taxon>
        <taxon>Brassicales</taxon>
        <taxon>Brassicaceae</taxon>
        <taxon>Brassiceae</taxon>
        <taxon>Brassica</taxon>
    </lineage>
</organism>
<protein>
    <recommendedName>
        <fullName evidence="3">Reverse transcriptase zinc-binding domain-containing protein</fullName>
    </recommendedName>
</protein>
<evidence type="ECO:0000313" key="2">
    <source>
        <dbReference type="Proteomes" id="UP000712600"/>
    </source>
</evidence>
<gene>
    <name evidence="1" type="ORF">F2Q69_00051035</name>
</gene>
<dbReference type="Proteomes" id="UP000712600">
    <property type="component" value="Unassembled WGS sequence"/>
</dbReference>
<dbReference type="EMBL" id="QGKX02001347">
    <property type="protein sequence ID" value="KAF3521543.1"/>
    <property type="molecule type" value="Genomic_DNA"/>
</dbReference>
<dbReference type="AlphaFoldDB" id="A0A8S9PDH1"/>
<proteinExistence type="predicted"/>
<sequence length="104" mass="12315">MPRMRMRNWSALIHWLQAARGKHLFTIKHIATQATVYLIWRERNSRLHAGNPQPHSAVFKQLDRCVRDIALARRDRKIFQTMFSTCASKLDWTGDRSESDHEWG</sequence>
<evidence type="ECO:0008006" key="3">
    <source>
        <dbReference type="Google" id="ProtNLM"/>
    </source>
</evidence>
<evidence type="ECO:0000313" key="1">
    <source>
        <dbReference type="EMBL" id="KAF3521543.1"/>
    </source>
</evidence>